<gene>
    <name evidence="2" type="ORF">SAMN04488694_1912</name>
    <name evidence="1" type="ORF">SAMN05192552_101666</name>
</gene>
<dbReference type="EMBL" id="FMZP01000016">
    <property type="protein sequence ID" value="SDD25271.1"/>
    <property type="molecule type" value="Genomic_DNA"/>
</dbReference>
<evidence type="ECO:0000313" key="1">
    <source>
        <dbReference type="EMBL" id="SDD25271.1"/>
    </source>
</evidence>
<protein>
    <submittedName>
        <fullName evidence="2">Uncharacterized protein</fullName>
    </submittedName>
</protein>
<proteinExistence type="predicted"/>
<evidence type="ECO:0000313" key="3">
    <source>
        <dbReference type="Proteomes" id="UP000199320"/>
    </source>
</evidence>
<evidence type="ECO:0000313" key="2">
    <source>
        <dbReference type="EMBL" id="SEU15945.1"/>
    </source>
</evidence>
<name>A0A1I0K031_9EURY</name>
<reference evidence="3 4" key="1">
    <citation type="submission" date="2016-10" db="EMBL/GenBank/DDBJ databases">
        <authorList>
            <person name="Varghese N."/>
            <person name="Submissions S."/>
        </authorList>
    </citation>
    <scope>NUCLEOTIDE SEQUENCE [LARGE SCALE GENOMIC DNA]</scope>
    <source>
        <strain evidence="1 4">CDM_1</strain>
        <strain evidence="3">CDM_6</strain>
    </source>
</reference>
<dbReference type="Proteomes" id="UP000199320">
    <property type="component" value="Unassembled WGS sequence"/>
</dbReference>
<organism evidence="2 3">
    <name type="scientific">Natrinema hispanicum</name>
    <dbReference type="NCBI Taxonomy" id="392421"/>
    <lineage>
        <taxon>Archaea</taxon>
        <taxon>Methanobacteriati</taxon>
        <taxon>Methanobacteriota</taxon>
        <taxon>Stenosarchaea group</taxon>
        <taxon>Halobacteria</taxon>
        <taxon>Halobacteriales</taxon>
        <taxon>Natrialbaceae</taxon>
        <taxon>Natrinema</taxon>
    </lineage>
</organism>
<evidence type="ECO:0000313" key="4">
    <source>
        <dbReference type="Proteomes" id="UP000324021"/>
    </source>
</evidence>
<dbReference type="AlphaFoldDB" id="A0A1I0K031"/>
<accession>A0A1I0K031</accession>
<reference evidence="2" key="2">
    <citation type="submission" date="2016-10" db="EMBL/GenBank/DDBJ databases">
        <authorList>
            <person name="de Groot N.N."/>
        </authorList>
    </citation>
    <scope>NUCLEOTIDE SEQUENCE [LARGE SCALE GENOMIC DNA]</scope>
    <source>
        <strain evidence="2">CDM_6</strain>
    </source>
</reference>
<dbReference type="Proteomes" id="UP000324021">
    <property type="component" value="Unassembled WGS sequence"/>
</dbReference>
<dbReference type="EMBL" id="FOIC01000091">
    <property type="protein sequence ID" value="SEU15945.1"/>
    <property type="molecule type" value="Genomic_DNA"/>
</dbReference>
<keyword evidence="3" id="KW-1185">Reference proteome</keyword>
<sequence length="67" mass="7455">MVGFHVLQGVEEVNDDIGICISKVRGVSVYSAAVCILWDDQSDNIMRYHAKSSAAQTRFTTLLSRHD</sequence>